<feature type="transmembrane region" description="Helical" evidence="1">
    <location>
        <begin position="239"/>
        <end position="260"/>
    </location>
</feature>
<keyword evidence="1" id="KW-0812">Transmembrane</keyword>
<feature type="transmembrane region" description="Helical" evidence="1">
    <location>
        <begin position="119"/>
        <end position="138"/>
    </location>
</feature>
<accession>A0A507FKL5</accession>
<sequence>MTSFLQPSQKNWFAATSNAMGMVSYATVIVMLHNDNWKLDLSPKTWVRWMAYLDAVAFTITFVKAAESSNISPAGTPCGVNTAWWFAADCVFSFKDAFKYGYITFKACMITGVNLKWPAYAAFATSLLLYWLFMFAAYSFTDPCTGNIPTVYVQTVLYSFWGIVDLGATGAIVRKFLRVTRDLKDLQAGTAIDSPNGPALTIIKMKEEFRFLVTMLLMGVVIAIQISSIPYASMRSLKIWPIVFVYCQLLLVLGAQKIVVDKTTTHKTSIPHSLGREAPTASPSRA</sequence>
<feature type="transmembrane region" description="Helical" evidence="1">
    <location>
        <begin position="211"/>
        <end position="233"/>
    </location>
</feature>
<proteinExistence type="predicted"/>
<protein>
    <submittedName>
        <fullName evidence="2">Uncharacterized protein</fullName>
    </submittedName>
</protein>
<organism evidence="2 3">
    <name type="scientific">Chytriomyces confervae</name>
    <dbReference type="NCBI Taxonomy" id="246404"/>
    <lineage>
        <taxon>Eukaryota</taxon>
        <taxon>Fungi</taxon>
        <taxon>Fungi incertae sedis</taxon>
        <taxon>Chytridiomycota</taxon>
        <taxon>Chytridiomycota incertae sedis</taxon>
        <taxon>Chytridiomycetes</taxon>
        <taxon>Chytridiales</taxon>
        <taxon>Chytriomycetaceae</taxon>
        <taxon>Chytriomyces</taxon>
    </lineage>
</organism>
<feature type="transmembrane region" description="Helical" evidence="1">
    <location>
        <begin position="158"/>
        <end position="177"/>
    </location>
</feature>
<dbReference type="Proteomes" id="UP000320333">
    <property type="component" value="Unassembled WGS sequence"/>
</dbReference>
<comment type="caution">
    <text evidence="2">The sequence shown here is derived from an EMBL/GenBank/DDBJ whole genome shotgun (WGS) entry which is preliminary data.</text>
</comment>
<feature type="transmembrane region" description="Helical" evidence="1">
    <location>
        <begin position="46"/>
        <end position="63"/>
    </location>
</feature>
<keyword evidence="1" id="KW-0472">Membrane</keyword>
<dbReference type="EMBL" id="QEAP01000065">
    <property type="protein sequence ID" value="TPX75866.1"/>
    <property type="molecule type" value="Genomic_DNA"/>
</dbReference>
<dbReference type="AlphaFoldDB" id="A0A507FKL5"/>
<evidence type="ECO:0000313" key="3">
    <source>
        <dbReference type="Proteomes" id="UP000320333"/>
    </source>
</evidence>
<keyword evidence="3" id="KW-1185">Reference proteome</keyword>
<keyword evidence="1" id="KW-1133">Transmembrane helix</keyword>
<feature type="transmembrane region" description="Helical" evidence="1">
    <location>
        <begin position="12"/>
        <end position="34"/>
    </location>
</feature>
<name>A0A507FKL5_9FUNG</name>
<gene>
    <name evidence="2" type="ORF">CcCBS67573_g02844</name>
</gene>
<reference evidence="2 3" key="1">
    <citation type="journal article" date="2019" name="Sci. Rep.">
        <title>Comparative genomics of chytrid fungi reveal insights into the obligate biotrophic and pathogenic lifestyle of Synchytrium endobioticum.</title>
        <authorList>
            <person name="van de Vossenberg B.T.L.H."/>
            <person name="Warris S."/>
            <person name="Nguyen H.D.T."/>
            <person name="van Gent-Pelzer M.P.E."/>
            <person name="Joly D.L."/>
            <person name="van de Geest H.C."/>
            <person name="Bonants P.J.M."/>
            <person name="Smith D.S."/>
            <person name="Levesque C.A."/>
            <person name="van der Lee T.A.J."/>
        </authorList>
    </citation>
    <scope>NUCLEOTIDE SEQUENCE [LARGE SCALE GENOMIC DNA]</scope>
    <source>
        <strain evidence="2 3">CBS 675.73</strain>
    </source>
</reference>
<evidence type="ECO:0000313" key="2">
    <source>
        <dbReference type="EMBL" id="TPX75866.1"/>
    </source>
</evidence>
<dbReference type="OrthoDB" id="2128781at2759"/>
<evidence type="ECO:0000256" key="1">
    <source>
        <dbReference type="SAM" id="Phobius"/>
    </source>
</evidence>